<gene>
    <name evidence="1" type="ORF">UFOVP449_262</name>
</gene>
<dbReference type="SUPFAM" id="SSF158504">
    <property type="entry name" value="BH2638-like"/>
    <property type="match status" value="1"/>
</dbReference>
<sequence length="59" mass="6975">MKARILKIVSELKELVREMDENGVSENSLDDVYDKLNQIEDEIYEDDTISDAYEENENY</sequence>
<organism evidence="1">
    <name type="scientific">uncultured Caudovirales phage</name>
    <dbReference type="NCBI Taxonomy" id="2100421"/>
    <lineage>
        <taxon>Viruses</taxon>
        <taxon>Duplodnaviria</taxon>
        <taxon>Heunggongvirae</taxon>
        <taxon>Uroviricota</taxon>
        <taxon>Caudoviricetes</taxon>
        <taxon>Peduoviridae</taxon>
        <taxon>Maltschvirus</taxon>
        <taxon>Maltschvirus maltsch</taxon>
    </lineage>
</organism>
<dbReference type="EMBL" id="LR796420">
    <property type="protein sequence ID" value="CAB4143733.1"/>
    <property type="molecule type" value="Genomic_DNA"/>
</dbReference>
<proteinExistence type="predicted"/>
<protein>
    <submittedName>
        <fullName evidence="1">Uncharacterized protein</fullName>
    </submittedName>
</protein>
<dbReference type="InterPro" id="IPR023324">
    <property type="entry name" value="BH2638-like_sf"/>
</dbReference>
<name>A0A6J5MEE9_9CAUD</name>
<accession>A0A6J5MEE9</accession>
<evidence type="ECO:0000313" key="1">
    <source>
        <dbReference type="EMBL" id="CAB4143733.1"/>
    </source>
</evidence>
<reference evidence="1" key="1">
    <citation type="submission" date="2020-04" db="EMBL/GenBank/DDBJ databases">
        <authorList>
            <person name="Chiriac C."/>
            <person name="Salcher M."/>
            <person name="Ghai R."/>
            <person name="Kavagutti S V."/>
        </authorList>
    </citation>
    <scope>NUCLEOTIDE SEQUENCE</scope>
</reference>